<keyword evidence="6" id="KW-0862">Zinc</keyword>
<gene>
    <name evidence="12" type="primary">hypF</name>
    <name evidence="12" type="ORF">ENV70_04945</name>
</gene>
<evidence type="ECO:0000256" key="2">
    <source>
        <dbReference type="ARBA" id="ARBA00008097"/>
    </source>
</evidence>
<feature type="active site" evidence="9">
    <location>
        <position position="36"/>
    </location>
</feature>
<feature type="active site" evidence="9">
    <location>
        <position position="18"/>
    </location>
</feature>
<comment type="caution">
    <text evidence="12">The sequence shown here is derived from an EMBL/GenBank/DDBJ whole genome shotgun (WGS) entry which is preliminary data.</text>
</comment>
<comment type="catalytic activity">
    <reaction evidence="9">
        <text>an acyl phosphate + H2O = a carboxylate + phosphate + H(+)</text>
        <dbReference type="Rhea" id="RHEA:14965"/>
        <dbReference type="ChEBI" id="CHEBI:15377"/>
        <dbReference type="ChEBI" id="CHEBI:15378"/>
        <dbReference type="ChEBI" id="CHEBI:29067"/>
        <dbReference type="ChEBI" id="CHEBI:43474"/>
        <dbReference type="ChEBI" id="CHEBI:59918"/>
        <dbReference type="EC" id="3.6.1.7"/>
    </reaction>
</comment>
<dbReference type="PROSITE" id="PS00150">
    <property type="entry name" value="ACYLPHOSPHATASE_1"/>
    <property type="match status" value="1"/>
</dbReference>
<dbReference type="InterPro" id="IPR011125">
    <property type="entry name" value="Znf_HypF"/>
</dbReference>
<comment type="pathway">
    <text evidence="1">Protein modification; [NiFe] hydrogenase maturation.</text>
</comment>
<evidence type="ECO:0000256" key="9">
    <source>
        <dbReference type="PROSITE-ProRule" id="PRU00520"/>
    </source>
</evidence>
<dbReference type="SUPFAM" id="SSF55821">
    <property type="entry name" value="YrdC/RibB"/>
    <property type="match status" value="1"/>
</dbReference>
<dbReference type="InterPro" id="IPR043129">
    <property type="entry name" value="ATPase_NBD"/>
</dbReference>
<dbReference type="Pfam" id="PF22521">
    <property type="entry name" value="HypF_C_2"/>
    <property type="match status" value="1"/>
</dbReference>
<keyword evidence="5" id="KW-0863">Zinc-finger</keyword>
<dbReference type="EC" id="6.2.-.-" evidence="8"/>
<dbReference type="InterPro" id="IPR036046">
    <property type="entry name" value="Acylphosphatase-like_dom_sf"/>
</dbReference>
<comment type="similarity">
    <text evidence="2 8">Belongs to the carbamoyltransferase HypF family.</text>
</comment>
<dbReference type="Gene3D" id="3.30.110.120">
    <property type="match status" value="1"/>
</dbReference>
<dbReference type="AlphaFoldDB" id="A0A7C6EIA8"/>
<dbReference type="InterPro" id="IPR051060">
    <property type="entry name" value="Carbamoyltrans_HypF-like"/>
</dbReference>
<dbReference type="Gene3D" id="3.30.420.40">
    <property type="match status" value="1"/>
</dbReference>
<dbReference type="PIRSF" id="PIRSF006256">
    <property type="entry name" value="CMPcnvr_hdrg_mat"/>
    <property type="match status" value="1"/>
</dbReference>
<dbReference type="Pfam" id="PF00708">
    <property type="entry name" value="Acylphosphatase"/>
    <property type="match status" value="1"/>
</dbReference>
<sequence>MARSLVQVKGIVQGVGFRPFVYRLAYRLNLAGFVRNTSYGVEIEIEGNAKRIKEFLKRLSLEKPVASIIELITVKQISPRREKRFVIKQSKFAEGFTQISPDIATCKDCLKEFFNPADRRFRFPFINCTNCGPRYSIIYNTPYDRKQTSMKEFKMCLDCENEFRDINNRRFHAQPDCCFVCGPEFSLYRIDGRKIKTKDPIGEAINLIKKGEIIAIKGIGGFHIACDATNCSTVKKLRVLKNRPTKPFAIMVNEKDLGKIVKVTSQEKKMIKSPVAPVMLLEKKKSEVCEEVAPNNPYLGVMLPYAPVHYLFLEKIPFLVMTSANIADEPLIKEDTEIKTKLKRKVSFYLTHNRKIINRCDDSVGFYLKERGFSIIRRSRGYVPVPIELPLSVRKTLATGPYLKNTFTLADKKNAYVSPHIGDLDNSETLKFFYEMVEKYKRWFKIEPELIVHDLHPDYLSTKIAQEMVKNKNLEIKGVQHHIAHIVSCLGENKIFEKAIGIAFDGTGYGIDGNIWGSEFFIGDLNQQKRVAHLEYLPLPGGEESIKKPYRIAIAYLYKIFGPDLIHKDFTKILNLNYPLKEIDTIIKMIDQNYNLAHTSSMGRFFDCVSAILGITREITYEAEAAINLEYVAKKGIKDYYSYEIGKNIDDEFIVHIFLILEGIINDIKRGISKNIISAKFHNTVVQFSLDIARKLRRIYGVNKVVLSGGVFQNRYLLNLMIRRFEDSDFKVFTHHKLPTNDGCISYGQVILGNGNWEIRSSK</sequence>
<proteinExistence type="inferred from homology"/>
<dbReference type="SUPFAM" id="SSF53067">
    <property type="entry name" value="Actin-like ATPase domain"/>
    <property type="match status" value="1"/>
</dbReference>
<dbReference type="Gene3D" id="3.90.870.50">
    <property type="match status" value="1"/>
</dbReference>
<dbReference type="GO" id="GO:0008270">
    <property type="term" value="F:zinc ion binding"/>
    <property type="evidence" value="ECO:0007669"/>
    <property type="project" value="UniProtKB-KW"/>
</dbReference>
<organism evidence="12">
    <name type="scientific">candidate division WOR-3 bacterium</name>
    <dbReference type="NCBI Taxonomy" id="2052148"/>
    <lineage>
        <taxon>Bacteria</taxon>
        <taxon>Bacteria division WOR-3</taxon>
    </lineage>
</organism>
<dbReference type="GO" id="GO:0003998">
    <property type="term" value="F:acylphosphatase activity"/>
    <property type="evidence" value="ECO:0007669"/>
    <property type="project" value="UniProtKB-EC"/>
</dbReference>
<evidence type="ECO:0000256" key="8">
    <source>
        <dbReference type="PIRNR" id="PIRNR006256"/>
    </source>
</evidence>
<dbReference type="InterPro" id="IPR004421">
    <property type="entry name" value="Carbamoyltransferase_HypF"/>
</dbReference>
<keyword evidence="3" id="KW-0436">Ligase</keyword>
<dbReference type="PROSITE" id="PS51163">
    <property type="entry name" value="YRDC"/>
    <property type="match status" value="1"/>
</dbReference>
<dbReference type="GO" id="GO:0003725">
    <property type="term" value="F:double-stranded RNA binding"/>
    <property type="evidence" value="ECO:0007669"/>
    <property type="project" value="InterPro"/>
</dbReference>
<evidence type="ECO:0000256" key="5">
    <source>
        <dbReference type="ARBA" id="ARBA00022771"/>
    </source>
</evidence>
<keyword evidence="9" id="KW-0378">Hydrolase</keyword>
<evidence type="ECO:0000256" key="7">
    <source>
        <dbReference type="ARBA" id="ARBA00048220"/>
    </source>
</evidence>
<dbReference type="GO" id="GO:0051604">
    <property type="term" value="P:protein maturation"/>
    <property type="evidence" value="ECO:0007669"/>
    <property type="project" value="TreeGrafter"/>
</dbReference>
<evidence type="ECO:0000313" key="12">
    <source>
        <dbReference type="EMBL" id="HHS62942.1"/>
    </source>
</evidence>
<evidence type="ECO:0000256" key="1">
    <source>
        <dbReference type="ARBA" id="ARBA00004711"/>
    </source>
</evidence>
<dbReference type="UniPathway" id="UPA00335"/>
<name>A0A7C6EIA8_UNCW3</name>
<dbReference type="InterPro" id="IPR006070">
    <property type="entry name" value="Sua5-like_dom"/>
</dbReference>
<reference evidence="12" key="1">
    <citation type="journal article" date="2020" name="mSystems">
        <title>Genome- and Community-Level Interaction Insights into Carbon Utilization and Element Cycling Functions of Hydrothermarchaeota in Hydrothermal Sediment.</title>
        <authorList>
            <person name="Zhou Z."/>
            <person name="Liu Y."/>
            <person name="Xu W."/>
            <person name="Pan J."/>
            <person name="Luo Z.H."/>
            <person name="Li M."/>
        </authorList>
    </citation>
    <scope>NUCLEOTIDE SEQUENCE [LARGE SCALE GENOMIC DNA]</scope>
    <source>
        <strain evidence="12">SpSt-783</strain>
    </source>
</reference>
<dbReference type="InterPro" id="IPR055128">
    <property type="entry name" value="HypF_C_2"/>
</dbReference>
<protein>
    <recommendedName>
        <fullName evidence="8">Carbamoyltransferase</fullName>
        <ecNumber evidence="8">6.2.-.-</ecNumber>
    </recommendedName>
</protein>
<dbReference type="PANTHER" id="PTHR42959:SF1">
    <property type="entry name" value="CARBAMOYLTRANSFERASE HYPF"/>
    <property type="match status" value="1"/>
</dbReference>
<comment type="catalytic activity">
    <reaction evidence="7">
        <text>C-terminal L-cysteinyl-[HypE protein] + carbamoyl phosphate + ATP + H2O = C-terminal S-carboxamide-L-cysteinyl-[HypE protein] + AMP + phosphate + diphosphate + H(+)</text>
        <dbReference type="Rhea" id="RHEA:55636"/>
        <dbReference type="Rhea" id="RHEA-COMP:14247"/>
        <dbReference type="Rhea" id="RHEA-COMP:14392"/>
        <dbReference type="ChEBI" id="CHEBI:15377"/>
        <dbReference type="ChEBI" id="CHEBI:15378"/>
        <dbReference type="ChEBI" id="CHEBI:30616"/>
        <dbReference type="ChEBI" id="CHEBI:33019"/>
        <dbReference type="ChEBI" id="CHEBI:43474"/>
        <dbReference type="ChEBI" id="CHEBI:58228"/>
        <dbReference type="ChEBI" id="CHEBI:76913"/>
        <dbReference type="ChEBI" id="CHEBI:139126"/>
        <dbReference type="ChEBI" id="CHEBI:456215"/>
    </reaction>
</comment>
<dbReference type="FunFam" id="3.30.420.40:FF:000124">
    <property type="entry name" value="Carbamoyltransferase HypF"/>
    <property type="match status" value="1"/>
</dbReference>
<dbReference type="PANTHER" id="PTHR42959">
    <property type="entry name" value="CARBAMOYLTRANSFERASE"/>
    <property type="match status" value="1"/>
</dbReference>
<dbReference type="Pfam" id="PF17788">
    <property type="entry name" value="HypF_C"/>
    <property type="match status" value="1"/>
</dbReference>
<evidence type="ECO:0000256" key="6">
    <source>
        <dbReference type="ARBA" id="ARBA00022833"/>
    </source>
</evidence>
<evidence type="ECO:0000259" key="11">
    <source>
        <dbReference type="PROSITE" id="PS51163"/>
    </source>
</evidence>
<dbReference type="GO" id="GO:0016743">
    <property type="term" value="F:carboxyl- or carbamoyltransferase activity"/>
    <property type="evidence" value="ECO:0007669"/>
    <property type="project" value="UniProtKB-UniRule"/>
</dbReference>
<evidence type="ECO:0000256" key="3">
    <source>
        <dbReference type="ARBA" id="ARBA00022598"/>
    </source>
</evidence>
<dbReference type="InterPro" id="IPR017968">
    <property type="entry name" value="Acylphosphatase_CS"/>
</dbReference>
<dbReference type="GO" id="GO:0016874">
    <property type="term" value="F:ligase activity"/>
    <property type="evidence" value="ECO:0007669"/>
    <property type="project" value="UniProtKB-UniRule"/>
</dbReference>
<feature type="domain" description="YrdC-like" evidence="11">
    <location>
        <begin position="198"/>
        <end position="381"/>
    </location>
</feature>
<dbReference type="EMBL" id="DTHJ01000104">
    <property type="protein sequence ID" value="HHS62942.1"/>
    <property type="molecule type" value="Genomic_DNA"/>
</dbReference>
<keyword evidence="4" id="KW-0479">Metal-binding</keyword>
<dbReference type="InterPro" id="IPR041440">
    <property type="entry name" value="HypF_C"/>
</dbReference>
<dbReference type="Gene3D" id="3.30.420.360">
    <property type="match status" value="1"/>
</dbReference>
<dbReference type="InterPro" id="IPR001792">
    <property type="entry name" value="Acylphosphatase-like_dom"/>
</dbReference>
<dbReference type="Pfam" id="PF07503">
    <property type="entry name" value="zf-HYPF"/>
    <property type="match status" value="2"/>
</dbReference>
<dbReference type="InterPro" id="IPR017945">
    <property type="entry name" value="DHBP_synth_RibB-like_a/b_dom"/>
</dbReference>
<dbReference type="Pfam" id="PF01300">
    <property type="entry name" value="Sua5_yciO_yrdC"/>
    <property type="match status" value="1"/>
</dbReference>
<dbReference type="SUPFAM" id="SSF54975">
    <property type="entry name" value="Acylphosphatase/BLUF domain-like"/>
    <property type="match status" value="1"/>
</dbReference>
<accession>A0A7C6EIA8</accession>
<evidence type="ECO:0000259" key="10">
    <source>
        <dbReference type="PROSITE" id="PS51160"/>
    </source>
</evidence>
<feature type="domain" description="Acylphosphatase-like" evidence="10">
    <location>
        <begin position="3"/>
        <end position="89"/>
    </location>
</feature>
<evidence type="ECO:0000256" key="4">
    <source>
        <dbReference type="ARBA" id="ARBA00022723"/>
    </source>
</evidence>
<keyword evidence="12" id="KW-0808">Transferase</keyword>
<dbReference type="PROSITE" id="PS51160">
    <property type="entry name" value="ACYLPHOSPHATASE_3"/>
    <property type="match status" value="1"/>
</dbReference>
<dbReference type="NCBIfam" id="TIGR00143">
    <property type="entry name" value="hypF"/>
    <property type="match status" value="1"/>
</dbReference>